<dbReference type="PANTHER" id="PTHR33710:SF71">
    <property type="entry name" value="ENDONUCLEASE_EXONUCLEASE_PHOSPHATASE DOMAIN-CONTAINING PROTEIN"/>
    <property type="match status" value="1"/>
</dbReference>
<dbReference type="AlphaFoldDB" id="A0AAV3PNJ0"/>
<sequence length="359" mass="41357">MDASILRSLLNYNLTEKESLPIQLEEYELADEIVECEASIYVKIHSLKENFTQVRGLKGEFFTKDVAHKIIKSFNGCEAVELRKDNLGYKFFRLQALVNLGQPLRRLVNFSSDGGMGVGYLAYERLPHLCFHCGLMGHLIKQCPVIHEGVELREKYLQSSCLRNGGLALLWPRSLDVEVKSFSSHHIEAIIKDGNSSGWRFVGFYGHHETSKRKFSWNLMRLISGMINLSTLFMGDFNEVLHQSENVSKRRLRPNWLLKIFHQVVEYCGFIDLGYYGFPFTWCNNFVSPYSTGARLDRALASKDWRDTFPNARLSHLSTNTSDHTPIYLNLGTKSNVVLKSRSRFRFEEGWCLYEESKG</sequence>
<dbReference type="Proteomes" id="UP001454036">
    <property type="component" value="Unassembled WGS sequence"/>
</dbReference>
<dbReference type="SMART" id="SM00343">
    <property type="entry name" value="ZnF_C2HC"/>
    <property type="match status" value="1"/>
</dbReference>
<dbReference type="InterPro" id="IPR001878">
    <property type="entry name" value="Znf_CCHC"/>
</dbReference>
<feature type="domain" description="CCHC-type" evidence="2">
    <location>
        <begin position="130"/>
        <end position="144"/>
    </location>
</feature>
<evidence type="ECO:0000256" key="1">
    <source>
        <dbReference type="PROSITE-ProRule" id="PRU00047"/>
    </source>
</evidence>
<keyword evidence="1" id="KW-0479">Metal-binding</keyword>
<accession>A0AAV3PNJ0</accession>
<dbReference type="GO" id="GO:0008270">
    <property type="term" value="F:zinc ion binding"/>
    <property type="evidence" value="ECO:0007669"/>
    <property type="project" value="UniProtKB-KW"/>
</dbReference>
<dbReference type="Gene3D" id="3.60.10.10">
    <property type="entry name" value="Endonuclease/exonuclease/phosphatase"/>
    <property type="match status" value="1"/>
</dbReference>
<name>A0AAV3PNJ0_LITER</name>
<proteinExistence type="predicted"/>
<dbReference type="InterPro" id="IPR036691">
    <property type="entry name" value="Endo/exonu/phosph_ase_sf"/>
</dbReference>
<gene>
    <name evidence="3" type="ORF">LIER_37650</name>
</gene>
<dbReference type="SUPFAM" id="SSF56219">
    <property type="entry name" value="DNase I-like"/>
    <property type="match status" value="1"/>
</dbReference>
<reference evidence="3 4" key="1">
    <citation type="submission" date="2024-01" db="EMBL/GenBank/DDBJ databases">
        <title>The complete chloroplast genome sequence of Lithospermum erythrorhizon: insights into the phylogenetic relationship among Boraginaceae species and the maternal lineages of purple gromwells.</title>
        <authorList>
            <person name="Okada T."/>
            <person name="Watanabe K."/>
        </authorList>
    </citation>
    <scope>NUCLEOTIDE SEQUENCE [LARGE SCALE GENOMIC DNA]</scope>
</reference>
<evidence type="ECO:0000313" key="3">
    <source>
        <dbReference type="EMBL" id="GAA0153289.1"/>
    </source>
</evidence>
<dbReference type="InterPro" id="IPR036875">
    <property type="entry name" value="Znf_CCHC_sf"/>
</dbReference>
<comment type="caution">
    <text evidence="3">The sequence shown here is derived from an EMBL/GenBank/DDBJ whole genome shotgun (WGS) entry which is preliminary data.</text>
</comment>
<dbReference type="Pfam" id="PF14392">
    <property type="entry name" value="zf-CCHC_4"/>
    <property type="match status" value="1"/>
</dbReference>
<protein>
    <recommendedName>
        <fullName evidence="2">CCHC-type domain-containing protein</fullName>
    </recommendedName>
</protein>
<evidence type="ECO:0000313" key="4">
    <source>
        <dbReference type="Proteomes" id="UP001454036"/>
    </source>
</evidence>
<dbReference type="GO" id="GO:0003676">
    <property type="term" value="F:nucleic acid binding"/>
    <property type="evidence" value="ECO:0007669"/>
    <property type="project" value="InterPro"/>
</dbReference>
<organism evidence="3 4">
    <name type="scientific">Lithospermum erythrorhizon</name>
    <name type="common">Purple gromwell</name>
    <name type="synonym">Lithospermum officinale var. erythrorhizon</name>
    <dbReference type="NCBI Taxonomy" id="34254"/>
    <lineage>
        <taxon>Eukaryota</taxon>
        <taxon>Viridiplantae</taxon>
        <taxon>Streptophyta</taxon>
        <taxon>Embryophyta</taxon>
        <taxon>Tracheophyta</taxon>
        <taxon>Spermatophyta</taxon>
        <taxon>Magnoliopsida</taxon>
        <taxon>eudicotyledons</taxon>
        <taxon>Gunneridae</taxon>
        <taxon>Pentapetalae</taxon>
        <taxon>asterids</taxon>
        <taxon>lamiids</taxon>
        <taxon>Boraginales</taxon>
        <taxon>Boraginaceae</taxon>
        <taxon>Boraginoideae</taxon>
        <taxon>Lithospermeae</taxon>
        <taxon>Lithospermum</taxon>
    </lineage>
</organism>
<dbReference type="PANTHER" id="PTHR33710">
    <property type="entry name" value="BNAC02G09200D PROTEIN"/>
    <property type="match status" value="1"/>
</dbReference>
<dbReference type="InterPro" id="IPR025836">
    <property type="entry name" value="Zn_knuckle_CX2CX4HX4C"/>
</dbReference>
<keyword evidence="1" id="KW-0863">Zinc-finger</keyword>
<dbReference type="PROSITE" id="PS50158">
    <property type="entry name" value="ZF_CCHC"/>
    <property type="match status" value="1"/>
</dbReference>
<keyword evidence="1" id="KW-0862">Zinc</keyword>
<dbReference type="EMBL" id="BAABME010018285">
    <property type="protein sequence ID" value="GAA0153289.1"/>
    <property type="molecule type" value="Genomic_DNA"/>
</dbReference>
<dbReference type="SUPFAM" id="SSF57756">
    <property type="entry name" value="Retrovirus zinc finger-like domains"/>
    <property type="match status" value="1"/>
</dbReference>
<keyword evidence="4" id="KW-1185">Reference proteome</keyword>
<evidence type="ECO:0000259" key="2">
    <source>
        <dbReference type="PROSITE" id="PS50158"/>
    </source>
</evidence>